<dbReference type="KEGG" id="pbl:PAAG_08689"/>
<dbReference type="VEuPathDB" id="FungiDB:PAAG_08689"/>
<name>C1HD48_PARBA</name>
<dbReference type="GeneID" id="9092632"/>
<evidence type="ECO:0000313" key="2">
    <source>
        <dbReference type="Proteomes" id="UP000002059"/>
    </source>
</evidence>
<dbReference type="RefSeq" id="XP_002789432.2">
    <property type="nucleotide sequence ID" value="XM_002789386.2"/>
</dbReference>
<dbReference type="Proteomes" id="UP000002059">
    <property type="component" value="Partially assembled WGS sequence"/>
</dbReference>
<proteinExistence type="predicted"/>
<protein>
    <submittedName>
        <fullName evidence="1">Uncharacterized protein</fullName>
    </submittedName>
</protein>
<keyword evidence="2" id="KW-1185">Reference proteome</keyword>
<sequence>MFKLNDPRIRQKPSVEIAALKSTQPQYLARQSWHTYRDNASEFHPPSHHIISQMDELEDCEKTKLAPFSFTPDFFHSA</sequence>
<reference evidence="1 2" key="1">
    <citation type="journal article" date="2011" name="PLoS Genet.">
        <title>Comparative genomic analysis of human fungal pathogens causing paracoccidioidomycosis.</title>
        <authorList>
            <person name="Desjardins C.A."/>
            <person name="Champion M.D."/>
            <person name="Holder J.W."/>
            <person name="Muszewska A."/>
            <person name="Goldberg J."/>
            <person name="Bailao A.M."/>
            <person name="Brigido M.M."/>
            <person name="Ferreira M.E."/>
            <person name="Garcia A.M."/>
            <person name="Grynberg M."/>
            <person name="Gujja S."/>
            <person name="Heiman D.I."/>
            <person name="Henn M.R."/>
            <person name="Kodira C.D."/>
            <person name="Leon-Narvaez H."/>
            <person name="Longo L.V."/>
            <person name="Ma L.J."/>
            <person name="Malavazi I."/>
            <person name="Matsuo A.L."/>
            <person name="Morais F.V."/>
            <person name="Pereira M."/>
            <person name="Rodriguez-Brito S."/>
            <person name="Sakthikumar S."/>
            <person name="Salem-Izacc S.M."/>
            <person name="Sykes S.M."/>
            <person name="Teixeira M.M."/>
            <person name="Vallejo M.C."/>
            <person name="Walter M.E."/>
            <person name="Yandava C."/>
            <person name="Young S."/>
            <person name="Zeng Q."/>
            <person name="Zucker J."/>
            <person name="Felipe M.S."/>
            <person name="Goldman G.H."/>
            <person name="Haas B.J."/>
            <person name="McEwen J.G."/>
            <person name="Nino-Vega G."/>
            <person name="Puccia R."/>
            <person name="San-Blas G."/>
            <person name="Soares C.M."/>
            <person name="Birren B.W."/>
            <person name="Cuomo C.A."/>
        </authorList>
    </citation>
    <scope>NUCLEOTIDE SEQUENCE [LARGE SCALE GENOMIC DNA]</scope>
    <source>
        <strain evidence="2">ATCC MYA-826 / Pb01</strain>
    </source>
</reference>
<accession>C1HD48</accession>
<dbReference type="AlphaFoldDB" id="C1HD48"/>
<evidence type="ECO:0000313" key="1">
    <source>
        <dbReference type="EMBL" id="EEH39420.2"/>
    </source>
</evidence>
<organism evidence="1 2">
    <name type="scientific">Paracoccidioides lutzii (strain ATCC MYA-826 / Pb01)</name>
    <name type="common">Paracoccidioides brasiliensis</name>
    <dbReference type="NCBI Taxonomy" id="502779"/>
    <lineage>
        <taxon>Eukaryota</taxon>
        <taxon>Fungi</taxon>
        <taxon>Dikarya</taxon>
        <taxon>Ascomycota</taxon>
        <taxon>Pezizomycotina</taxon>
        <taxon>Eurotiomycetes</taxon>
        <taxon>Eurotiomycetidae</taxon>
        <taxon>Onygenales</taxon>
        <taxon>Ajellomycetaceae</taxon>
        <taxon>Paracoccidioides</taxon>
    </lineage>
</organism>
<dbReference type="EMBL" id="KN294033">
    <property type="protein sequence ID" value="EEH39420.2"/>
    <property type="molecule type" value="Genomic_DNA"/>
</dbReference>
<gene>
    <name evidence="1" type="ORF">PAAG_08689</name>
</gene>
<dbReference type="HOGENOM" id="CLU_2622668_0_0_1"/>